<organism evidence="1 2">
    <name type="scientific">Trifolium pratense</name>
    <name type="common">Red clover</name>
    <dbReference type="NCBI Taxonomy" id="57577"/>
    <lineage>
        <taxon>Eukaryota</taxon>
        <taxon>Viridiplantae</taxon>
        <taxon>Streptophyta</taxon>
        <taxon>Embryophyta</taxon>
        <taxon>Tracheophyta</taxon>
        <taxon>Spermatophyta</taxon>
        <taxon>Magnoliopsida</taxon>
        <taxon>eudicotyledons</taxon>
        <taxon>Gunneridae</taxon>
        <taxon>Pentapetalae</taxon>
        <taxon>rosids</taxon>
        <taxon>fabids</taxon>
        <taxon>Fabales</taxon>
        <taxon>Fabaceae</taxon>
        <taxon>Papilionoideae</taxon>
        <taxon>50 kb inversion clade</taxon>
        <taxon>NPAAA clade</taxon>
        <taxon>Hologalegina</taxon>
        <taxon>IRL clade</taxon>
        <taxon>Trifolieae</taxon>
        <taxon>Trifolium</taxon>
    </lineage>
</organism>
<keyword evidence="2" id="KW-1185">Reference proteome</keyword>
<evidence type="ECO:0000313" key="2">
    <source>
        <dbReference type="Proteomes" id="UP001177021"/>
    </source>
</evidence>
<reference evidence="1" key="1">
    <citation type="submission" date="2023-10" db="EMBL/GenBank/DDBJ databases">
        <authorList>
            <person name="Rodriguez Cubillos JULIANA M."/>
            <person name="De Vega J."/>
        </authorList>
    </citation>
    <scope>NUCLEOTIDE SEQUENCE</scope>
</reference>
<comment type="caution">
    <text evidence="1">The sequence shown here is derived from an EMBL/GenBank/DDBJ whole genome shotgun (WGS) entry which is preliminary data.</text>
</comment>
<proteinExistence type="predicted"/>
<sequence length="1293" mass="149733">MDAEASFSQAAFPIFDGENYEFWAVRMETYLEALDLWEVVEEDFEILPLPDNPTMAQLKNHRQKKIRKAKAKSCLFAGVSKTIFTRIMSLKTAREIWNYLKEEYAGDDRIRNMQVLNLIREFELQRMKESETIKEYSDKLLAIANKVRLLGTEFADSRIVQKILVTVPEKYESTITTLENTKDLSNITLAEVLHALKAQEQRRLMRQEGSMENAFQAKLQINNNGKSFSNKPEVLTHNKNNNQNSNIYPPCPHCKKTNHLPKKCWWRPDARCHRCGQLGHMERICKSQQQQEEVKVAEDLSQEEQLFAVSCYATHSSTESWLIDSGCTNHMTYDRELFRELDEAVFSKVKIGNGAYIEVKGRGTVAIEGHTGLKLISDVLYVPEINQNLLSVPQLLEKGYKVLFEDKNCMIKDSEGREVFNVQMKGKSFALDFMNKQQAAVHKEVNSTTLWHKRLGHFHHNALMYLKKNNLAKNSIELEEELSACDVCQYGKQTRLPFPKELAWRATERLQLIHTDVGGPMRTPSLNGSKYYIVFIDDNTRMCWIYFMKFKSEVAHIFWKFKAWIETQSKCKLQVIRSDNGTEYTCEQFNKFCEDAGIEHQLTAPYSPQQNGTAERKNRTIMEMARCLLHEKELPKKFWAEAANTAVFLLNRLPTKALQKKTPFEAWYGYKPELLNLKIFGCLCFSYIPKVKRDKLDKKAEPGIFVGYSLISKAYRIYIPHNDKVIVSRDVKFLELDSWNWKDDKNIEFQEENEAIDDEPVRGTRSLSDIYQRCNVAIMEPAGYAEAANDKKWIDAMEEELKMIEKNQTWKLVDRPDHKKAIGVKWVYRTKLNPDGSVNKYKARLVVKGYAQIFGVDFSETFAPVARLDTIRLLFALAAQNGWVIHQMDVKSAFLNGYLEEEIFVEQPEGFIVQGQEEKVYKLNKALYGLKQAPRSWYSRIDAHLVNLGFEKSPSEFTLYVKKVDNGILVVSLYVDDLFVTGSHRELIDKFKERMKDAFEMTDLGNMSFFLGMQVQQRQNEIFVCQQKYAKEVLKKFNMEDCKPVATPMNQKEKFSKEDGAERVDENLYRSLIGCLMYLTATRPDIMYAVSLLSRYMHCASEIHFQAAKRILRYVKGTVDYGIRFNQVQNFRLLGYSDSDWAGCVDDMRSTSGYCFTLGSGVFSWCSKKQEVIAQSTAEAEYIAAVAAVNQTLWIRKLMTDLYMEQIESTQIFVDNQAAISIANDPVFHGRTKHFKIKFFFLREVQKDGDVQLVYCRTEHQNADILTKALPTGRFEFLRKRLGICSFNVKEEC</sequence>
<evidence type="ECO:0000313" key="1">
    <source>
        <dbReference type="EMBL" id="CAJ2665818.1"/>
    </source>
</evidence>
<name>A0ACB0L8U8_TRIPR</name>
<dbReference type="Proteomes" id="UP001177021">
    <property type="component" value="Unassembled WGS sequence"/>
</dbReference>
<accession>A0ACB0L8U8</accession>
<gene>
    <name evidence="1" type="ORF">MILVUS5_LOCUS30710</name>
</gene>
<protein>
    <submittedName>
        <fullName evidence="1">Uncharacterized protein</fullName>
    </submittedName>
</protein>
<dbReference type="EMBL" id="CASHSV030000513">
    <property type="protein sequence ID" value="CAJ2665818.1"/>
    <property type="molecule type" value="Genomic_DNA"/>
</dbReference>